<keyword evidence="8" id="KW-0406">Ion transport</keyword>
<evidence type="ECO:0000256" key="10">
    <source>
        <dbReference type="ARBA" id="ARBA00023136"/>
    </source>
</evidence>
<keyword evidence="10 12" id="KW-0472">Membrane</keyword>
<dbReference type="RefSeq" id="WP_191324511.1">
    <property type="nucleotide sequence ID" value="NZ_BMZP01000009.1"/>
</dbReference>
<sequence>MRSIHRFCISSSVLAGAAVVAVAPAMADEQVRQFDVPGQAAKDGLVVFARQAGIQILAPGTATQGRRIAAIKGRYTVQDGLRRLAASGHLRLVSFDGRTAVFADAGPLDPAPSRLRSAPRPQAAPGAGQDVTSPASPSQQTPAAETTAPEGIQATEAIVVTGNTSGRRTQFNSSSNVTLASAAELQRKAPRSTAETLELVPGIFVEATAGPASNNYSVRGLRGGGQTFITLEQDGLPILYGGGGADFYFQQDLSVDRMEAVEGGTSGVLAPNGAGATINFISRKLNFDKLGGLARISGTTYSDFRADAYLSGPVADGLAYSLSGYFWSQRGQRHSPFRYNSYQVKGQIEKRFDDDGFVRLTVQRRDERDPYYADMPFAVDASGKIGSIPGTDLRYDNILGEGFRSIAVPDASATGNRLRVFNGKDGIHTTSWTYRIDMEKPLADGVKLFARARYLDGNYDFNGIFPGSGSGTAGLASAVDYLTPGTSPIASTLAAGAAAFPGTTQFGIRDTLTGKVIAASDAATLNALNGNGLLQQTVLNHQTLATKDFGSNFGVTWDVRGDAVQNSLTVGGMYYDVRRRNDQSAVATLINDVRDNSHIYDVVALSAGGDVLGQLTNNGMLSYGNWGQGIFNDHVESLSGYFNDELTINDKLHIDFGARYEHQHVSANIGNTAAVNEAVPAGTPGLAQDVGSTFDGTYTHYSASFHDWAYTAGINYELTPAVSLYVRGAKGFQTNGADTGGTHGPTDLTLYEGGVRLRTPFLSASIVGFRTLFKNQSYQFIDPADPANAVNALANNTTNGVQLDAEIRPTRNFTLTATGVYQVPRLNNLRFDGAAQTQYEGNTPERTPKKLLTVTPAFTLPHGLGEIYGRWKYIGKIFADAGNGVALPSYSVFTIGTNLNLTDQLNLTVSVDNLTNAKGFTEGNPRQGQTQTIVNGYFYGRAIAGRNAMASLTYRF</sequence>
<evidence type="ECO:0000256" key="1">
    <source>
        <dbReference type="ARBA" id="ARBA00004571"/>
    </source>
</evidence>
<comment type="caution">
    <text evidence="17">The sequence shown here is derived from an EMBL/GenBank/DDBJ whole genome shotgun (WGS) entry which is preliminary data.</text>
</comment>
<dbReference type="SUPFAM" id="SSF56935">
    <property type="entry name" value="Porins"/>
    <property type="match status" value="1"/>
</dbReference>
<keyword evidence="2 12" id="KW-0813">Transport</keyword>
<dbReference type="InterPro" id="IPR036942">
    <property type="entry name" value="Beta-barrel_TonB_sf"/>
</dbReference>
<evidence type="ECO:0000256" key="2">
    <source>
        <dbReference type="ARBA" id="ARBA00022448"/>
    </source>
</evidence>
<dbReference type="Pfam" id="PF00593">
    <property type="entry name" value="TonB_dep_Rec_b-barrel"/>
    <property type="match status" value="1"/>
</dbReference>
<evidence type="ECO:0000256" key="13">
    <source>
        <dbReference type="RuleBase" id="RU003357"/>
    </source>
</evidence>
<dbReference type="Gene3D" id="2.170.130.10">
    <property type="entry name" value="TonB-dependent receptor, plug domain"/>
    <property type="match status" value="1"/>
</dbReference>
<protein>
    <submittedName>
        <fullName evidence="17">TonB-dependent receptor domain-containing protein</fullName>
    </submittedName>
</protein>
<dbReference type="InterPro" id="IPR000531">
    <property type="entry name" value="Beta-barrel_TonB"/>
</dbReference>
<evidence type="ECO:0000313" key="18">
    <source>
        <dbReference type="Proteomes" id="UP001595683"/>
    </source>
</evidence>
<comment type="similarity">
    <text evidence="12 13">Belongs to the TonB-dependent receptor family.</text>
</comment>
<dbReference type="Gene3D" id="2.40.170.20">
    <property type="entry name" value="TonB-dependent receptor, beta-barrel domain"/>
    <property type="match status" value="1"/>
</dbReference>
<feature type="region of interest" description="Disordered" evidence="14">
    <location>
        <begin position="106"/>
        <end position="152"/>
    </location>
</feature>
<accession>A0ABV7UYX6</accession>
<dbReference type="InterPro" id="IPR011662">
    <property type="entry name" value="Secretin/TonB_short_N"/>
</dbReference>
<dbReference type="InterPro" id="IPR039426">
    <property type="entry name" value="TonB-dep_rcpt-like"/>
</dbReference>
<proteinExistence type="inferred from homology"/>
<evidence type="ECO:0000256" key="6">
    <source>
        <dbReference type="ARBA" id="ARBA00022729"/>
    </source>
</evidence>
<evidence type="ECO:0000256" key="9">
    <source>
        <dbReference type="ARBA" id="ARBA00023077"/>
    </source>
</evidence>
<dbReference type="PANTHER" id="PTHR32552">
    <property type="entry name" value="FERRICHROME IRON RECEPTOR-RELATED"/>
    <property type="match status" value="1"/>
</dbReference>
<keyword evidence="9 13" id="KW-0798">TonB box</keyword>
<keyword evidence="7" id="KW-0408">Iron</keyword>
<keyword evidence="3 12" id="KW-1134">Transmembrane beta strand</keyword>
<reference evidence="18" key="1">
    <citation type="journal article" date="2019" name="Int. J. Syst. Evol. Microbiol.">
        <title>The Global Catalogue of Microorganisms (GCM) 10K type strain sequencing project: providing services to taxonomists for standard genome sequencing and annotation.</title>
        <authorList>
            <consortium name="The Broad Institute Genomics Platform"/>
            <consortium name="The Broad Institute Genome Sequencing Center for Infectious Disease"/>
            <person name="Wu L."/>
            <person name="Ma J."/>
        </authorList>
    </citation>
    <scope>NUCLEOTIDE SEQUENCE [LARGE SCALE GENOMIC DNA]</scope>
    <source>
        <strain evidence="18">KCTC 42224</strain>
    </source>
</reference>
<evidence type="ECO:0000256" key="5">
    <source>
        <dbReference type="ARBA" id="ARBA00022692"/>
    </source>
</evidence>
<keyword evidence="11 12" id="KW-0998">Cell outer membrane</keyword>
<keyword evidence="17" id="KW-0675">Receptor</keyword>
<name>A0ABV7UYX6_9SPHN</name>
<feature type="chain" id="PRO_5045534293" evidence="15">
    <location>
        <begin position="28"/>
        <end position="956"/>
    </location>
</feature>
<keyword evidence="5 12" id="KW-0812">Transmembrane</keyword>
<evidence type="ECO:0000256" key="7">
    <source>
        <dbReference type="ARBA" id="ARBA00023004"/>
    </source>
</evidence>
<evidence type="ECO:0000256" key="15">
    <source>
        <dbReference type="SAM" id="SignalP"/>
    </source>
</evidence>
<keyword evidence="6 15" id="KW-0732">Signal</keyword>
<evidence type="ECO:0000256" key="14">
    <source>
        <dbReference type="SAM" id="MobiDB-lite"/>
    </source>
</evidence>
<evidence type="ECO:0000256" key="3">
    <source>
        <dbReference type="ARBA" id="ARBA00022452"/>
    </source>
</evidence>
<comment type="subcellular location">
    <subcellularLocation>
        <location evidence="1 12">Cell outer membrane</location>
        <topology evidence="1 12">Multi-pass membrane protein</topology>
    </subcellularLocation>
</comment>
<evidence type="ECO:0000256" key="4">
    <source>
        <dbReference type="ARBA" id="ARBA00022496"/>
    </source>
</evidence>
<feature type="domain" description="Secretin/TonB short N-terminal" evidence="16">
    <location>
        <begin position="54"/>
        <end position="105"/>
    </location>
</feature>
<evidence type="ECO:0000256" key="12">
    <source>
        <dbReference type="PROSITE-ProRule" id="PRU01360"/>
    </source>
</evidence>
<dbReference type="Proteomes" id="UP001595683">
    <property type="component" value="Unassembled WGS sequence"/>
</dbReference>
<feature type="compositionally biased region" description="Low complexity" evidence="14">
    <location>
        <begin position="111"/>
        <end position="129"/>
    </location>
</feature>
<dbReference type="SMART" id="SM00965">
    <property type="entry name" value="STN"/>
    <property type="match status" value="1"/>
</dbReference>
<dbReference type="InterPro" id="IPR037066">
    <property type="entry name" value="Plug_dom_sf"/>
</dbReference>
<evidence type="ECO:0000259" key="16">
    <source>
        <dbReference type="SMART" id="SM00965"/>
    </source>
</evidence>
<gene>
    <name evidence="17" type="ORF">ACFOOT_01120</name>
</gene>
<dbReference type="EMBL" id="JBHRYE010000002">
    <property type="protein sequence ID" value="MFC3670015.1"/>
    <property type="molecule type" value="Genomic_DNA"/>
</dbReference>
<keyword evidence="4" id="KW-0410">Iron transport</keyword>
<keyword evidence="18" id="KW-1185">Reference proteome</keyword>
<dbReference type="Gene3D" id="3.55.50.30">
    <property type="match status" value="1"/>
</dbReference>
<evidence type="ECO:0000313" key="17">
    <source>
        <dbReference type="EMBL" id="MFC3670015.1"/>
    </source>
</evidence>
<evidence type="ECO:0000256" key="11">
    <source>
        <dbReference type="ARBA" id="ARBA00023237"/>
    </source>
</evidence>
<organism evidence="17 18">
    <name type="scientific">Novosphingobium pokkalii</name>
    <dbReference type="NCBI Taxonomy" id="1770194"/>
    <lineage>
        <taxon>Bacteria</taxon>
        <taxon>Pseudomonadati</taxon>
        <taxon>Pseudomonadota</taxon>
        <taxon>Alphaproteobacteria</taxon>
        <taxon>Sphingomonadales</taxon>
        <taxon>Sphingomonadaceae</taxon>
        <taxon>Novosphingobium</taxon>
    </lineage>
</organism>
<dbReference type="Pfam" id="PF07715">
    <property type="entry name" value="Plug"/>
    <property type="match status" value="1"/>
</dbReference>
<evidence type="ECO:0000256" key="8">
    <source>
        <dbReference type="ARBA" id="ARBA00023065"/>
    </source>
</evidence>
<feature type="compositionally biased region" description="Polar residues" evidence="14">
    <location>
        <begin position="130"/>
        <end position="144"/>
    </location>
</feature>
<dbReference type="PROSITE" id="PS52016">
    <property type="entry name" value="TONB_DEPENDENT_REC_3"/>
    <property type="match status" value="1"/>
</dbReference>
<feature type="signal peptide" evidence="15">
    <location>
        <begin position="1"/>
        <end position="27"/>
    </location>
</feature>
<dbReference type="PANTHER" id="PTHR32552:SF89">
    <property type="entry name" value="CATECHOLATE SIDEROPHORE RECEPTOR FIU"/>
    <property type="match status" value="1"/>
</dbReference>
<dbReference type="InterPro" id="IPR012910">
    <property type="entry name" value="Plug_dom"/>
</dbReference>